<dbReference type="Gene3D" id="1.25.40.10">
    <property type="entry name" value="Tetratricopeptide repeat domain"/>
    <property type="match status" value="1"/>
</dbReference>
<gene>
    <name evidence="1" type="ORF">CBF30_05230</name>
</gene>
<dbReference type="EMBL" id="NGJZ01000001">
    <property type="protein sequence ID" value="RSU08630.1"/>
    <property type="molecule type" value="Genomic_DNA"/>
</dbReference>
<dbReference type="RefSeq" id="WP_126823412.1">
    <property type="nucleotide sequence ID" value="NZ_JBHLWU010000001.1"/>
</dbReference>
<dbReference type="OrthoDB" id="7066280at2"/>
<dbReference type="InterPro" id="IPR011990">
    <property type="entry name" value="TPR-like_helical_dom_sf"/>
</dbReference>
<dbReference type="AlphaFoldDB" id="A0A430AKJ0"/>
<proteinExistence type="predicted"/>
<name>A0A430AKJ0_9ENTE</name>
<keyword evidence="2" id="KW-1185">Reference proteome</keyword>
<comment type="caution">
    <text evidence="1">The sequence shown here is derived from an EMBL/GenBank/DDBJ whole genome shotgun (WGS) entry which is preliminary data.</text>
</comment>
<accession>A0A430AKJ0</accession>
<evidence type="ECO:0000313" key="1">
    <source>
        <dbReference type="EMBL" id="RSU08630.1"/>
    </source>
</evidence>
<sequence length="132" mass="15143">MFGFLKHKKNLSKQEPRARSLSTAKKAALLQHIEQLKSQLEQSTTTGLAEIYERLGCDYEQLGETSLAIEYLEKSQRSKKSLGKGYKVLLNLYNQERVKAAKEKDEATLQYYLNKLDELLTLSKEMTRGAQK</sequence>
<organism evidence="1 2">
    <name type="scientific">Vagococcus entomophilus</name>
    <dbReference type="NCBI Taxonomy" id="1160095"/>
    <lineage>
        <taxon>Bacteria</taxon>
        <taxon>Bacillati</taxon>
        <taxon>Bacillota</taxon>
        <taxon>Bacilli</taxon>
        <taxon>Lactobacillales</taxon>
        <taxon>Enterococcaceae</taxon>
        <taxon>Vagococcus</taxon>
    </lineage>
</organism>
<evidence type="ECO:0008006" key="3">
    <source>
        <dbReference type="Google" id="ProtNLM"/>
    </source>
</evidence>
<dbReference type="Proteomes" id="UP000288669">
    <property type="component" value="Unassembled WGS sequence"/>
</dbReference>
<evidence type="ECO:0000313" key="2">
    <source>
        <dbReference type="Proteomes" id="UP000288669"/>
    </source>
</evidence>
<protein>
    <recommendedName>
        <fullName evidence="3">Tetratricopeptide repeat protein</fullName>
    </recommendedName>
</protein>
<reference evidence="1 2" key="1">
    <citation type="submission" date="2017-05" db="EMBL/GenBank/DDBJ databases">
        <title>Vagococcus spp. assemblies.</title>
        <authorList>
            <person name="Gulvik C.A."/>
        </authorList>
    </citation>
    <scope>NUCLEOTIDE SEQUENCE [LARGE SCALE GENOMIC DNA]</scope>
    <source>
        <strain evidence="1 2">DSM 24756</strain>
    </source>
</reference>
<dbReference type="SUPFAM" id="SSF48452">
    <property type="entry name" value="TPR-like"/>
    <property type="match status" value="1"/>
</dbReference>